<keyword evidence="13" id="KW-1185">Reference proteome</keyword>
<keyword evidence="2" id="KW-1003">Cell membrane</keyword>
<name>A0A448V265_9FIRM</name>
<dbReference type="NCBIfam" id="TIGR04283">
    <property type="entry name" value="glyco_like_mftF"/>
    <property type="match status" value="1"/>
</dbReference>
<dbReference type="InterPro" id="IPR029044">
    <property type="entry name" value="Nucleotide-diphossugar_trans"/>
</dbReference>
<dbReference type="KEGG" id="piv:NCTC13079_01032"/>
<dbReference type="InterPro" id="IPR026461">
    <property type="entry name" value="Trfase_2_rSAM/seldom_assoc"/>
</dbReference>
<accession>A0A448V265</accession>
<dbReference type="Proteomes" id="UP000269544">
    <property type="component" value="Chromosome"/>
</dbReference>
<dbReference type="Pfam" id="PF00535">
    <property type="entry name" value="Glycos_transf_2"/>
    <property type="match status" value="1"/>
</dbReference>
<evidence type="ECO:0000256" key="9">
    <source>
        <dbReference type="ARBA" id="ARBA00038120"/>
    </source>
</evidence>
<dbReference type="InterPro" id="IPR001173">
    <property type="entry name" value="Glyco_trans_2-like"/>
</dbReference>
<dbReference type="Gene3D" id="3.90.550.10">
    <property type="entry name" value="Spore Coat Polysaccharide Biosynthesis Protein SpsA, Chain A"/>
    <property type="match status" value="1"/>
</dbReference>
<evidence type="ECO:0000313" key="12">
    <source>
        <dbReference type="EMBL" id="VEJ35848.1"/>
    </source>
</evidence>
<evidence type="ECO:0000256" key="7">
    <source>
        <dbReference type="ARBA" id="ARBA00037281"/>
    </source>
</evidence>
<evidence type="ECO:0000256" key="2">
    <source>
        <dbReference type="ARBA" id="ARBA00022475"/>
    </source>
</evidence>
<comment type="pathway">
    <text evidence="8">Carotenoid biosynthesis; staphyloxanthin biosynthesis; staphyloxanthin from farnesyl diphosphate: step 4/5.</text>
</comment>
<proteinExistence type="inferred from homology"/>
<evidence type="ECO:0000256" key="10">
    <source>
        <dbReference type="ARBA" id="ARBA00040345"/>
    </source>
</evidence>
<feature type="domain" description="Glycosyltransferase 2-like" evidence="11">
    <location>
        <begin position="3"/>
        <end position="89"/>
    </location>
</feature>
<reference evidence="12 13" key="1">
    <citation type="submission" date="2018-12" db="EMBL/GenBank/DDBJ databases">
        <authorList>
            <consortium name="Pathogen Informatics"/>
        </authorList>
    </citation>
    <scope>NUCLEOTIDE SEQUENCE [LARGE SCALE GENOMIC DNA]</scope>
    <source>
        <strain evidence="12 13">NCTC13079</strain>
    </source>
</reference>
<dbReference type="GO" id="GO:0005886">
    <property type="term" value="C:plasma membrane"/>
    <property type="evidence" value="ECO:0007669"/>
    <property type="project" value="UniProtKB-SubCell"/>
</dbReference>
<evidence type="ECO:0000313" key="13">
    <source>
        <dbReference type="Proteomes" id="UP000269544"/>
    </source>
</evidence>
<keyword evidence="6" id="KW-0472">Membrane</keyword>
<keyword evidence="5" id="KW-0125">Carotenoid biosynthesis</keyword>
<dbReference type="CDD" id="cd02522">
    <property type="entry name" value="GT_2_like_a"/>
    <property type="match status" value="1"/>
</dbReference>
<comment type="function">
    <text evidence="7">Catalyzes the glycosylation of 4,4'-diaponeurosporenoate, i.e. the esterification of glucose at the C1'' position with the carboxyl group of 4,4'-diaponeurosporenic acid, to form glycosyl-4,4'-diaponeurosporenoate. This is a step in the biosynthesis of staphyloxanthin, an orange pigment present in most staphylococci strains.</text>
</comment>
<gene>
    <name evidence="12" type="ORF">NCTC13079_01032</name>
</gene>
<dbReference type="PANTHER" id="PTHR43646:SF2">
    <property type="entry name" value="GLYCOSYLTRANSFERASE 2-LIKE DOMAIN-CONTAINING PROTEIN"/>
    <property type="match status" value="1"/>
</dbReference>
<comment type="subcellular location">
    <subcellularLocation>
        <location evidence="1">Cell membrane</location>
    </subcellularLocation>
</comment>
<protein>
    <recommendedName>
        <fullName evidence="10">4,4'-diaponeurosporenoate glycosyltransferase</fullName>
    </recommendedName>
</protein>
<keyword evidence="4 12" id="KW-0808">Transferase</keyword>
<sequence length="219" mass="25095">MISIVIPVYNELTRIDAFQARLEAFAGEKEILFSDGFSTDGSYEKIRLPKIQKAKGRGAQLKAAAEEVHGEYLWFLHADSIPHPDSPEAIASSGADWGCFRLAFLSNRPMMKVVAFQSDQRVRFRRIVFGDQGMFIKRSLYTAIGGFRPIPLMEDYDISMRLKAAGHKPHLLSQKIHTDARMFERNGIWPTIFLMQKLQRAFRRGASAKELNRIYRRQS</sequence>
<comment type="similarity">
    <text evidence="9">Belongs to the glycosyltransferase 2 family. CrtQ subfamily.</text>
</comment>
<evidence type="ECO:0000256" key="4">
    <source>
        <dbReference type="ARBA" id="ARBA00022679"/>
    </source>
</evidence>
<dbReference type="GO" id="GO:0016117">
    <property type="term" value="P:carotenoid biosynthetic process"/>
    <property type="evidence" value="ECO:0007669"/>
    <property type="project" value="UniProtKB-KW"/>
</dbReference>
<dbReference type="EMBL" id="LR134523">
    <property type="protein sequence ID" value="VEJ35848.1"/>
    <property type="molecule type" value="Genomic_DNA"/>
</dbReference>
<keyword evidence="3" id="KW-0328">Glycosyltransferase</keyword>
<evidence type="ECO:0000259" key="11">
    <source>
        <dbReference type="Pfam" id="PF00535"/>
    </source>
</evidence>
<evidence type="ECO:0000256" key="5">
    <source>
        <dbReference type="ARBA" id="ARBA00022746"/>
    </source>
</evidence>
<dbReference type="RefSeq" id="WP_232006455.1">
    <property type="nucleotide sequence ID" value="NZ_LR134523.1"/>
</dbReference>
<dbReference type="GO" id="GO:0016757">
    <property type="term" value="F:glycosyltransferase activity"/>
    <property type="evidence" value="ECO:0007669"/>
    <property type="project" value="UniProtKB-KW"/>
</dbReference>
<organism evidence="12 13">
    <name type="scientific">Aedoeadaptatus ivorii</name>
    <dbReference type="NCBI Taxonomy" id="54006"/>
    <lineage>
        <taxon>Bacteria</taxon>
        <taxon>Bacillati</taxon>
        <taxon>Bacillota</taxon>
        <taxon>Tissierellia</taxon>
        <taxon>Tissierellales</taxon>
        <taxon>Peptoniphilaceae</taxon>
        <taxon>Aedoeadaptatus</taxon>
    </lineage>
</organism>
<evidence type="ECO:0000256" key="8">
    <source>
        <dbReference type="ARBA" id="ARBA00037904"/>
    </source>
</evidence>
<evidence type="ECO:0000256" key="6">
    <source>
        <dbReference type="ARBA" id="ARBA00023136"/>
    </source>
</evidence>
<evidence type="ECO:0000256" key="3">
    <source>
        <dbReference type="ARBA" id="ARBA00022676"/>
    </source>
</evidence>
<dbReference type="SUPFAM" id="SSF53448">
    <property type="entry name" value="Nucleotide-diphospho-sugar transferases"/>
    <property type="match status" value="1"/>
</dbReference>
<dbReference type="PANTHER" id="PTHR43646">
    <property type="entry name" value="GLYCOSYLTRANSFERASE"/>
    <property type="match status" value="1"/>
</dbReference>
<evidence type="ECO:0000256" key="1">
    <source>
        <dbReference type="ARBA" id="ARBA00004236"/>
    </source>
</evidence>
<dbReference type="AlphaFoldDB" id="A0A448V265"/>